<comment type="caution">
    <text evidence="3">The sequence shown here is derived from an EMBL/GenBank/DDBJ whole genome shotgun (WGS) entry which is preliminary data.</text>
</comment>
<evidence type="ECO:0000256" key="1">
    <source>
        <dbReference type="SAM" id="Coils"/>
    </source>
</evidence>
<gene>
    <name evidence="3" type="ORF">ACEWY4_007852</name>
</gene>
<name>A0ABD1K9D4_9TELE</name>
<feature type="transmembrane region" description="Helical" evidence="2">
    <location>
        <begin position="66"/>
        <end position="84"/>
    </location>
</feature>
<dbReference type="EMBL" id="JBHFQA010000007">
    <property type="protein sequence ID" value="KAL2095704.1"/>
    <property type="molecule type" value="Genomic_DNA"/>
</dbReference>
<evidence type="ECO:0000256" key="2">
    <source>
        <dbReference type="SAM" id="Phobius"/>
    </source>
</evidence>
<organism evidence="3 4">
    <name type="scientific">Coilia grayii</name>
    <name type="common">Gray's grenadier anchovy</name>
    <dbReference type="NCBI Taxonomy" id="363190"/>
    <lineage>
        <taxon>Eukaryota</taxon>
        <taxon>Metazoa</taxon>
        <taxon>Chordata</taxon>
        <taxon>Craniata</taxon>
        <taxon>Vertebrata</taxon>
        <taxon>Euteleostomi</taxon>
        <taxon>Actinopterygii</taxon>
        <taxon>Neopterygii</taxon>
        <taxon>Teleostei</taxon>
        <taxon>Clupei</taxon>
        <taxon>Clupeiformes</taxon>
        <taxon>Clupeoidei</taxon>
        <taxon>Engraulidae</taxon>
        <taxon>Coilinae</taxon>
        <taxon>Coilia</taxon>
    </lineage>
</organism>
<sequence>MLRFFYTYSFPPLLSVCVCAGVGCGCRGLRPVWCGLIPVAALWLLLQEEAPLYLSLGLPEVGARLLLASALCLGAGLGVLAVWVRNHSRKPQVEEPQVQEKNFSLVHNQRVMAGNSPRTTQTRPRGGAAEHAVPVVQALTDCLVLSLLHEPQHTSATFSVLPLISRLQALSKALQKADIPWAPLSQENHRKEENNMDVVTDRIKDINMYIEERAEALQCLQRLQAEFEGSVREAEAQLQEHWRRLEELHVRVTLSPTHAHSLLPDSSLVLKDTQCLVSDLEQSKSSVHQCQTYLAANSKILKELEHSWLELSRTLNSELLYSSWTADLLQANTDKFNDVLQSLTSLEQQTSTFETHLQGLEKAVALDSEQAGSSTTVAHSSQHPNGSLQDLIVETQSPVIEDKSSKHSLKLKSGILCGLRKKRK</sequence>
<keyword evidence="1" id="KW-0175">Coiled coil</keyword>
<protein>
    <submittedName>
        <fullName evidence="3">Uncharacterized protein</fullName>
    </submittedName>
</protein>
<keyword evidence="2" id="KW-0812">Transmembrane</keyword>
<keyword evidence="4" id="KW-1185">Reference proteome</keyword>
<feature type="transmembrane region" description="Helical" evidence="2">
    <location>
        <begin position="31"/>
        <end position="46"/>
    </location>
</feature>
<proteinExistence type="predicted"/>
<keyword evidence="2" id="KW-0472">Membrane</keyword>
<reference evidence="3 4" key="1">
    <citation type="submission" date="2024-09" db="EMBL/GenBank/DDBJ databases">
        <title>A chromosome-level genome assembly of Gray's grenadier anchovy, Coilia grayii.</title>
        <authorList>
            <person name="Fu Z."/>
        </authorList>
    </citation>
    <scope>NUCLEOTIDE SEQUENCE [LARGE SCALE GENOMIC DNA]</scope>
    <source>
        <strain evidence="3">G4</strain>
        <tissue evidence="3">Muscle</tissue>
    </source>
</reference>
<accession>A0ABD1K9D4</accession>
<dbReference type="PROSITE" id="PS51257">
    <property type="entry name" value="PROKAR_LIPOPROTEIN"/>
    <property type="match status" value="1"/>
</dbReference>
<evidence type="ECO:0000313" key="3">
    <source>
        <dbReference type="EMBL" id="KAL2095704.1"/>
    </source>
</evidence>
<dbReference type="Proteomes" id="UP001591681">
    <property type="component" value="Unassembled WGS sequence"/>
</dbReference>
<dbReference type="AlphaFoldDB" id="A0ABD1K9D4"/>
<evidence type="ECO:0000313" key="4">
    <source>
        <dbReference type="Proteomes" id="UP001591681"/>
    </source>
</evidence>
<feature type="transmembrane region" description="Helical" evidence="2">
    <location>
        <begin position="6"/>
        <end position="24"/>
    </location>
</feature>
<feature type="coiled-coil region" evidence="1">
    <location>
        <begin position="206"/>
        <end position="240"/>
    </location>
</feature>
<keyword evidence="2" id="KW-1133">Transmembrane helix</keyword>